<dbReference type="Proteomes" id="UP000515124">
    <property type="component" value="Unplaced"/>
</dbReference>
<dbReference type="GeneID" id="110759841"/>
<dbReference type="Gene3D" id="3.80.10.10">
    <property type="entry name" value="Ribonuclease Inhibitor"/>
    <property type="match status" value="2"/>
</dbReference>
<dbReference type="InterPro" id="IPR001611">
    <property type="entry name" value="Leu-rich_rpt"/>
</dbReference>
<keyword evidence="3" id="KW-1003">Cell membrane</keyword>
<dbReference type="Pfam" id="PF08263">
    <property type="entry name" value="LRRNT_2"/>
    <property type="match status" value="1"/>
</dbReference>
<name>A0A6P5SU15_PRUAV</name>
<gene>
    <name evidence="16" type="primary">LOC110759841</name>
</gene>
<evidence type="ECO:0000256" key="6">
    <source>
        <dbReference type="ARBA" id="ARBA00022729"/>
    </source>
</evidence>
<dbReference type="Pfam" id="PF00560">
    <property type="entry name" value="LRR_1"/>
    <property type="match status" value="6"/>
</dbReference>
<evidence type="ECO:0000256" key="5">
    <source>
        <dbReference type="ARBA" id="ARBA00022692"/>
    </source>
</evidence>
<evidence type="ECO:0000256" key="1">
    <source>
        <dbReference type="ARBA" id="ARBA00004251"/>
    </source>
</evidence>
<dbReference type="SMART" id="SM00369">
    <property type="entry name" value="LRR_TYP"/>
    <property type="match status" value="7"/>
</dbReference>
<dbReference type="Gramene" id="Pav_sc0000702.1_g670.1.br:mrna">
    <property type="protein sequence ID" value="Pav_sc0000702.1_g670.1.br:CDS:1"/>
    <property type="gene ID" value="Pav_sc0000702.1_g670.1.br"/>
</dbReference>
<evidence type="ECO:0000256" key="2">
    <source>
        <dbReference type="ARBA" id="ARBA00009592"/>
    </source>
</evidence>
<accession>A0A6P5SU15</accession>
<dbReference type="SMR" id="A0A6P5SU15"/>
<evidence type="ECO:0000313" key="16">
    <source>
        <dbReference type="RefSeq" id="XP_021817672.1"/>
    </source>
</evidence>
<dbReference type="InterPro" id="IPR003591">
    <property type="entry name" value="Leu-rich_rpt_typical-subtyp"/>
</dbReference>
<reference evidence="16" key="1">
    <citation type="submission" date="2025-08" db="UniProtKB">
        <authorList>
            <consortium name="RefSeq"/>
        </authorList>
    </citation>
    <scope>IDENTIFICATION</scope>
</reference>
<keyword evidence="11" id="KW-0325">Glycoprotein</keyword>
<dbReference type="GO" id="GO:0005886">
    <property type="term" value="C:plasma membrane"/>
    <property type="evidence" value="ECO:0007669"/>
    <property type="project" value="UniProtKB-SubCell"/>
</dbReference>
<sequence length="742" mass="82756">MAHGFLLFLLFSYIISINIHACNQIERCSLLSFASTLSSPPLNWTSLHCCHWKGITCDQDGWVTHLLLSSKGLKGGISPSSLRNLTHLTHLNLSHNSLYGSLETQFLLSLNRLEILDLSYNHLSGELPLSLPSSKIQIVDLSSNHFFGAIPSSLFQQASNLTSFNVSNNTFTGYVPSSICLHYSPFVRLLDFSSNQFRGNLALGLGECSELQVFRAGHNNLSGLLPEDIYNATKLEEIALPINSLHGAISDKIVNLTNLKILDLNLNQLSGELPLNLGKLSKLKILIVDLNNLEGTIPTSLMNCTNLVELGLGFNNFEGDISMLNFSRFSTLTKLDLRSNNFTGMFPVSLYSCRYLKAIALTGNHLEGQIQTEILSLKSLSFLTLGYNRFTNLTGTMKILMSCKSLHTLSLIGSFVGEGLPFDDGLVDFDGFQNLRLLNMAGSNLTGEIPVWLSKLKNLEILVLAYNQITGPIPSWLGNLRRLFFIDLSYNRISGEFPKQLCRLPRLVYEPIASQVDQYEFELPVYHNITVNQTFLQYKLSFLPETIDLSNNNIVGDIPTEIGQLHLLRQLALSSNNFSGVIPDQISNLKNLEVLDLSMNHLSGRIPLSLASLNFLKQFSVSYNNLGGPIPTGTQIQTFNTSAFEGNLKLCGAPLPNKCRSNKGIDEDDTNNKDLDNEPHQLPWFYIFTALGFIVGFWGVCGSLVVNTTWRYIYFRFIDNIQDRLYVMVPMHINTMTGRLRG</sequence>
<dbReference type="InterPro" id="IPR013210">
    <property type="entry name" value="LRR_N_plant-typ"/>
</dbReference>
<keyword evidence="7" id="KW-0677">Repeat</keyword>
<dbReference type="SUPFAM" id="SSF52058">
    <property type="entry name" value="L domain-like"/>
    <property type="match status" value="3"/>
</dbReference>
<dbReference type="FunFam" id="3.80.10.10:FF:000213">
    <property type="entry name" value="Tyrosine-sulfated glycopeptide receptor 1"/>
    <property type="match status" value="1"/>
</dbReference>
<feature type="signal peptide" evidence="13">
    <location>
        <begin position="1"/>
        <end position="16"/>
    </location>
</feature>
<dbReference type="InterPro" id="IPR046956">
    <property type="entry name" value="RLP23-like"/>
</dbReference>
<evidence type="ECO:0000256" key="10">
    <source>
        <dbReference type="ARBA" id="ARBA00023170"/>
    </source>
</evidence>
<evidence type="ECO:0000256" key="12">
    <source>
        <dbReference type="SAM" id="Phobius"/>
    </source>
</evidence>
<comment type="similarity">
    <text evidence="2">Belongs to the RLP family.</text>
</comment>
<keyword evidence="10" id="KW-0675">Receptor</keyword>
<dbReference type="PANTHER" id="PTHR48063">
    <property type="entry name" value="LRR RECEPTOR-LIKE KINASE"/>
    <property type="match status" value="1"/>
</dbReference>
<dbReference type="Pfam" id="PF13855">
    <property type="entry name" value="LRR_8"/>
    <property type="match status" value="2"/>
</dbReference>
<protein>
    <submittedName>
        <fullName evidence="16">Tyrosine-sulfated glycopeptide receptor 1-like</fullName>
    </submittedName>
</protein>
<feature type="transmembrane region" description="Helical" evidence="12">
    <location>
        <begin position="684"/>
        <end position="706"/>
    </location>
</feature>
<comment type="subcellular location">
    <subcellularLocation>
        <location evidence="1">Cell membrane</location>
        <topology evidence="1">Single-pass type I membrane protein</topology>
    </subcellularLocation>
</comment>
<keyword evidence="5 12" id="KW-0812">Transmembrane</keyword>
<keyword evidence="6 13" id="KW-0732">Signal</keyword>
<evidence type="ECO:0000256" key="8">
    <source>
        <dbReference type="ARBA" id="ARBA00022989"/>
    </source>
</evidence>
<dbReference type="InterPro" id="IPR032675">
    <property type="entry name" value="LRR_dom_sf"/>
</dbReference>
<evidence type="ECO:0000256" key="11">
    <source>
        <dbReference type="ARBA" id="ARBA00023180"/>
    </source>
</evidence>
<keyword evidence="9 12" id="KW-0472">Membrane</keyword>
<keyword evidence="4" id="KW-0433">Leucine-rich repeat</keyword>
<keyword evidence="8 12" id="KW-1133">Transmembrane helix</keyword>
<evidence type="ECO:0000256" key="7">
    <source>
        <dbReference type="ARBA" id="ARBA00022737"/>
    </source>
</evidence>
<evidence type="ECO:0000256" key="4">
    <source>
        <dbReference type="ARBA" id="ARBA00022614"/>
    </source>
</evidence>
<dbReference type="KEGG" id="pavi:110759841"/>
<evidence type="ECO:0000259" key="14">
    <source>
        <dbReference type="Pfam" id="PF08263"/>
    </source>
</evidence>
<dbReference type="FunFam" id="3.80.10.10:FF:000095">
    <property type="entry name" value="LRR receptor-like serine/threonine-protein kinase GSO1"/>
    <property type="match status" value="1"/>
</dbReference>
<feature type="chain" id="PRO_5028026817" evidence="13">
    <location>
        <begin position="17"/>
        <end position="742"/>
    </location>
</feature>
<feature type="domain" description="Leucine-rich repeat-containing N-terminal plant-type" evidence="14">
    <location>
        <begin position="29"/>
        <end position="58"/>
    </location>
</feature>
<organism evidence="15 16">
    <name type="scientific">Prunus avium</name>
    <name type="common">Cherry</name>
    <name type="synonym">Cerasus avium</name>
    <dbReference type="NCBI Taxonomy" id="42229"/>
    <lineage>
        <taxon>Eukaryota</taxon>
        <taxon>Viridiplantae</taxon>
        <taxon>Streptophyta</taxon>
        <taxon>Embryophyta</taxon>
        <taxon>Tracheophyta</taxon>
        <taxon>Spermatophyta</taxon>
        <taxon>Magnoliopsida</taxon>
        <taxon>eudicotyledons</taxon>
        <taxon>Gunneridae</taxon>
        <taxon>Pentapetalae</taxon>
        <taxon>rosids</taxon>
        <taxon>fabids</taxon>
        <taxon>Rosales</taxon>
        <taxon>Rosaceae</taxon>
        <taxon>Amygdaloideae</taxon>
        <taxon>Amygdaleae</taxon>
        <taxon>Prunus</taxon>
    </lineage>
</organism>
<dbReference type="PRINTS" id="PR00019">
    <property type="entry name" value="LEURICHRPT"/>
</dbReference>
<evidence type="ECO:0000256" key="9">
    <source>
        <dbReference type="ARBA" id="ARBA00023136"/>
    </source>
</evidence>
<evidence type="ECO:0000313" key="15">
    <source>
        <dbReference type="Proteomes" id="UP000515124"/>
    </source>
</evidence>
<evidence type="ECO:0000256" key="13">
    <source>
        <dbReference type="SAM" id="SignalP"/>
    </source>
</evidence>
<dbReference type="PANTHER" id="PTHR48063:SF46">
    <property type="entry name" value="LEUCINE-RICH REPEAT-CONTAINING N-TERMINAL PLANT-TYPE DOMAIN-CONTAINING PROTEIN"/>
    <property type="match status" value="1"/>
</dbReference>
<evidence type="ECO:0000256" key="3">
    <source>
        <dbReference type="ARBA" id="ARBA00022475"/>
    </source>
</evidence>
<dbReference type="AlphaFoldDB" id="A0A6P5SU15"/>
<dbReference type="RefSeq" id="XP_021817672.1">
    <property type="nucleotide sequence ID" value="XM_021961980.1"/>
</dbReference>
<proteinExistence type="inferred from homology"/>
<keyword evidence="15" id="KW-1185">Reference proteome</keyword>